<feature type="signal peptide" evidence="1">
    <location>
        <begin position="1"/>
        <end position="29"/>
    </location>
</feature>
<protein>
    <submittedName>
        <fullName evidence="2">Extracellular solute-binding protein</fullName>
    </submittedName>
</protein>
<evidence type="ECO:0000256" key="1">
    <source>
        <dbReference type="SAM" id="SignalP"/>
    </source>
</evidence>
<dbReference type="InterPro" id="IPR006059">
    <property type="entry name" value="SBP"/>
</dbReference>
<organism evidence="2 3">
    <name type="scientific">Kineococcus glutinatus</name>
    <dbReference type="NCBI Taxonomy" id="1070872"/>
    <lineage>
        <taxon>Bacteria</taxon>
        <taxon>Bacillati</taxon>
        <taxon>Actinomycetota</taxon>
        <taxon>Actinomycetes</taxon>
        <taxon>Kineosporiales</taxon>
        <taxon>Kineosporiaceae</taxon>
        <taxon>Kineococcus</taxon>
    </lineage>
</organism>
<proteinExistence type="predicted"/>
<dbReference type="Proteomes" id="UP001501195">
    <property type="component" value="Unassembled WGS sequence"/>
</dbReference>
<dbReference type="PROSITE" id="PS51257">
    <property type="entry name" value="PROKAR_LIPOPROTEIN"/>
    <property type="match status" value="1"/>
</dbReference>
<keyword evidence="3" id="KW-1185">Reference proteome</keyword>
<sequence length="442" mass="46849">MRPTELSRRVLVSAFVLSTALGLTSCGTAEGPAAAGSSAPALSDEDVTLRLTWWGADARTARTQEAIEAFEAQHPTIDVVGEFSDWSGYWDKLATSTAGGNSPDVIQMDQLYLASYADRGVLADLGSLPQLDTSNLEASVLDTGRSGETLYGMPASTTAFAILVNQDLLDELGLALPDTTTWTWDDLTAFAQQVRAKSGGSIAGISPWNNEYSLRLAARQAGEELFTDGEVTISPETLAAYFQRSLDWVKNGAAQSASQFSEQASVAIDQSDFSTGKQAMTFTQVTQISAYAAATGGAKLTAVPIPAGDAGAEPYFYLKPGMYWTVSAQSEHPAEAALLVDFLVNSEEAATAIGTERGIPANPSVREFIAGTLTPEEKQAVDFVDTASENLGDAPQIVPNGASELDKIIQRYLLEVLFERQTPQAAAEAFISEVQSSIDAAS</sequence>
<accession>A0ABP9I6G6</accession>
<dbReference type="Pfam" id="PF01547">
    <property type="entry name" value="SBP_bac_1"/>
    <property type="match status" value="1"/>
</dbReference>
<feature type="chain" id="PRO_5046301579" evidence="1">
    <location>
        <begin position="30"/>
        <end position="442"/>
    </location>
</feature>
<gene>
    <name evidence="2" type="ORF">GCM10023225_28510</name>
</gene>
<comment type="caution">
    <text evidence="2">The sequence shown here is derived from an EMBL/GenBank/DDBJ whole genome shotgun (WGS) entry which is preliminary data.</text>
</comment>
<dbReference type="EMBL" id="BAABIL010000480">
    <property type="protein sequence ID" value="GAA4989450.1"/>
    <property type="molecule type" value="Genomic_DNA"/>
</dbReference>
<evidence type="ECO:0000313" key="3">
    <source>
        <dbReference type="Proteomes" id="UP001501195"/>
    </source>
</evidence>
<dbReference type="PANTHER" id="PTHR43649">
    <property type="entry name" value="ARABINOSE-BINDING PROTEIN-RELATED"/>
    <property type="match status" value="1"/>
</dbReference>
<dbReference type="RefSeq" id="WP_345713329.1">
    <property type="nucleotide sequence ID" value="NZ_BAABIL010000480.1"/>
</dbReference>
<keyword evidence="1" id="KW-0732">Signal</keyword>
<evidence type="ECO:0000313" key="2">
    <source>
        <dbReference type="EMBL" id="GAA4989450.1"/>
    </source>
</evidence>
<dbReference type="SUPFAM" id="SSF53850">
    <property type="entry name" value="Periplasmic binding protein-like II"/>
    <property type="match status" value="1"/>
</dbReference>
<reference evidence="3" key="1">
    <citation type="journal article" date="2019" name="Int. J. Syst. Evol. Microbiol.">
        <title>The Global Catalogue of Microorganisms (GCM) 10K type strain sequencing project: providing services to taxonomists for standard genome sequencing and annotation.</title>
        <authorList>
            <consortium name="The Broad Institute Genomics Platform"/>
            <consortium name="The Broad Institute Genome Sequencing Center for Infectious Disease"/>
            <person name="Wu L."/>
            <person name="Ma J."/>
        </authorList>
    </citation>
    <scope>NUCLEOTIDE SEQUENCE [LARGE SCALE GENOMIC DNA]</scope>
    <source>
        <strain evidence="3">JCM 18126</strain>
    </source>
</reference>
<dbReference type="Gene3D" id="3.40.190.10">
    <property type="entry name" value="Periplasmic binding protein-like II"/>
    <property type="match status" value="2"/>
</dbReference>
<dbReference type="InterPro" id="IPR050490">
    <property type="entry name" value="Bact_solute-bd_prot1"/>
</dbReference>
<name>A0ABP9I6G6_9ACTN</name>
<dbReference type="PANTHER" id="PTHR43649:SF11">
    <property type="entry name" value="ABC TRANSPORTER SUBSTRATE-BINDING PROTEIN YESO-RELATED"/>
    <property type="match status" value="1"/>
</dbReference>